<dbReference type="Proteomes" id="UP000007797">
    <property type="component" value="Unassembled WGS sequence"/>
</dbReference>
<dbReference type="GeneID" id="14867302"/>
<dbReference type="AlphaFoldDB" id="F4Q9V3"/>
<dbReference type="PANTHER" id="PTHR13675:SF5">
    <property type="entry name" value="SUCCINATE DEHYDROGENASE ASSEMBLY FACTOR 1B, MITOCHONDRIAL"/>
    <property type="match status" value="1"/>
</dbReference>
<accession>F4Q9V3</accession>
<keyword evidence="2" id="KW-0496">Mitochondrion</keyword>
<dbReference type="EMBL" id="GL883026">
    <property type="protein sequence ID" value="EGG15472.1"/>
    <property type="molecule type" value="Genomic_DNA"/>
</dbReference>
<dbReference type="OMA" id="YSAKRCP"/>
<sequence>MSSRVIKENQKLVLSLYRRCLRSALQCPKFSNREMMLKYTRSKFGDNKEYNVKDFDTVELLLKQGEEELTSMNQYHQMRELKKKGEEPDHDKIFGVDH</sequence>
<feature type="domain" description="Complex 1 LYR protein" evidence="3">
    <location>
        <begin position="13"/>
        <end position="70"/>
    </location>
</feature>
<dbReference type="KEGG" id="dfa:DFA_10311"/>
<gene>
    <name evidence="4" type="ORF">DFA_10311</name>
</gene>
<evidence type="ECO:0000256" key="2">
    <source>
        <dbReference type="ARBA" id="ARBA00023128"/>
    </source>
</evidence>
<dbReference type="PANTHER" id="PTHR13675">
    <property type="entry name" value="LYR MOTIF-CONTAINING PROTEIN 2"/>
    <property type="match status" value="1"/>
</dbReference>
<dbReference type="GO" id="GO:0005739">
    <property type="term" value="C:mitochondrion"/>
    <property type="evidence" value="ECO:0007669"/>
    <property type="project" value="UniProtKB-SubCell"/>
</dbReference>
<protein>
    <recommendedName>
        <fullName evidence="3">Complex 1 LYR protein domain-containing protein</fullName>
    </recommendedName>
</protein>
<dbReference type="Pfam" id="PF05347">
    <property type="entry name" value="Complex1_LYR"/>
    <property type="match status" value="1"/>
</dbReference>
<dbReference type="InterPro" id="IPR008011">
    <property type="entry name" value="Complex1_LYR_dom"/>
</dbReference>
<dbReference type="OrthoDB" id="273010at2759"/>
<evidence type="ECO:0000256" key="1">
    <source>
        <dbReference type="ARBA" id="ARBA00004173"/>
    </source>
</evidence>
<reference evidence="5" key="1">
    <citation type="journal article" date="2011" name="Genome Res.">
        <title>Phylogeny-wide analysis of social amoeba genomes highlights ancient origins for complex intercellular communication.</title>
        <authorList>
            <person name="Heidel A.J."/>
            <person name="Lawal H.M."/>
            <person name="Felder M."/>
            <person name="Schilde C."/>
            <person name="Helps N.R."/>
            <person name="Tunggal B."/>
            <person name="Rivero F."/>
            <person name="John U."/>
            <person name="Schleicher M."/>
            <person name="Eichinger L."/>
            <person name="Platzer M."/>
            <person name="Noegel A.A."/>
            <person name="Schaap P."/>
            <person name="Gloeckner G."/>
        </authorList>
    </citation>
    <scope>NUCLEOTIDE SEQUENCE [LARGE SCALE GENOMIC DNA]</scope>
    <source>
        <strain evidence="5">SH3</strain>
    </source>
</reference>
<name>F4Q9V3_CACFS</name>
<dbReference type="RefSeq" id="XP_004354214.1">
    <property type="nucleotide sequence ID" value="XM_004354162.1"/>
</dbReference>
<proteinExistence type="predicted"/>
<evidence type="ECO:0000259" key="3">
    <source>
        <dbReference type="Pfam" id="PF05347"/>
    </source>
</evidence>
<dbReference type="GO" id="GO:0034553">
    <property type="term" value="P:mitochondrial respiratory chain complex II assembly"/>
    <property type="evidence" value="ECO:0007669"/>
    <property type="project" value="TreeGrafter"/>
</dbReference>
<organism evidence="4 5">
    <name type="scientific">Cavenderia fasciculata</name>
    <name type="common">Slime mold</name>
    <name type="synonym">Dictyostelium fasciculatum</name>
    <dbReference type="NCBI Taxonomy" id="261658"/>
    <lineage>
        <taxon>Eukaryota</taxon>
        <taxon>Amoebozoa</taxon>
        <taxon>Evosea</taxon>
        <taxon>Eumycetozoa</taxon>
        <taxon>Dictyostelia</taxon>
        <taxon>Acytosteliales</taxon>
        <taxon>Cavenderiaceae</taxon>
        <taxon>Cavenderia</taxon>
    </lineage>
</organism>
<comment type="subcellular location">
    <subcellularLocation>
        <location evidence="1">Mitochondrion</location>
    </subcellularLocation>
</comment>
<keyword evidence="5" id="KW-1185">Reference proteome</keyword>
<evidence type="ECO:0000313" key="5">
    <source>
        <dbReference type="Proteomes" id="UP000007797"/>
    </source>
</evidence>
<evidence type="ECO:0000313" key="4">
    <source>
        <dbReference type="EMBL" id="EGG15472.1"/>
    </source>
</evidence>